<dbReference type="Pfam" id="PF14520">
    <property type="entry name" value="HHH_5"/>
    <property type="match status" value="1"/>
</dbReference>
<dbReference type="AlphaFoldDB" id="A0A0P8YY90"/>
<evidence type="ECO:0000259" key="4">
    <source>
        <dbReference type="SMART" id="SM00278"/>
    </source>
</evidence>
<dbReference type="Pfam" id="PF23139">
    <property type="entry name" value="OB_YrrC"/>
    <property type="match status" value="1"/>
</dbReference>
<dbReference type="RefSeq" id="WP_054874860.1">
    <property type="nucleotide sequence ID" value="NZ_LKET01000029.1"/>
</dbReference>
<evidence type="ECO:0000313" key="7">
    <source>
        <dbReference type="Proteomes" id="UP000050326"/>
    </source>
</evidence>
<reference evidence="6 7" key="1">
    <citation type="submission" date="2015-09" db="EMBL/GenBank/DDBJ databases">
        <title>Genome sequence of Oxobacter pfennigii DSM 3222.</title>
        <authorList>
            <person name="Poehlein A."/>
            <person name="Bengelsdorf F.R."/>
            <person name="Schiel-Bengelsdorf B."/>
            <person name="Duerre P."/>
            <person name="Daniel R."/>
        </authorList>
    </citation>
    <scope>NUCLEOTIDE SEQUENCE [LARGE SCALE GENOMIC DNA]</scope>
    <source>
        <strain evidence="6 7">DSM 3222</strain>
    </source>
</reference>
<dbReference type="SUPFAM" id="SSF52540">
    <property type="entry name" value="P-loop containing nucleoside triphosphate hydrolases"/>
    <property type="match status" value="1"/>
</dbReference>
<dbReference type="PANTHER" id="PTHR43788">
    <property type="entry name" value="DNA2/NAM7 HELICASE FAMILY MEMBER"/>
    <property type="match status" value="1"/>
</dbReference>
<dbReference type="GO" id="GO:0016887">
    <property type="term" value="F:ATP hydrolysis activity"/>
    <property type="evidence" value="ECO:0007669"/>
    <property type="project" value="RHEA"/>
</dbReference>
<dbReference type="Pfam" id="PF13245">
    <property type="entry name" value="AAA_19"/>
    <property type="match status" value="1"/>
</dbReference>
<comment type="function">
    <text evidence="3">DNA-dependent ATPase and ATP-dependent 5'-3' DNA helicase. Has no activity on blunt DNA or DNA with 3'-overhangs, requires at least 10 bases of 5'-ssDNA for helicase activity.</text>
</comment>
<dbReference type="STRING" id="36849.OXPF_18130"/>
<dbReference type="InterPro" id="IPR029493">
    <property type="entry name" value="RecD2-like_HHH"/>
</dbReference>
<dbReference type="PATRIC" id="fig|36849.3.peg.1909"/>
<sequence>MVEIEGVIDSIVYTNESNGYTVARLKKGREIITVVGYVPVINEGQSVRIKGAWVNHPEYGQQLKIDFFEEVLPTDISAIEKYLASGLINGIGPATAKRMVDYFKEDTLDVIEYNPIRLTEVEGIGEKKAKLIAESFSEQRELKNVMVFLQTYGISGANAIKIYKKYGQNAINAIKENPYRLTVDVFGIGFKTADRIAQNMGIERASKYRLMAGIKFVLAEYSGSGGHTYLPSDVLIDKCGELLNVDKDLIEDSLVSLALNKEVVLEVMDDVTGVYLMPFYYSETGVSKRILEMAAFKTEKLDVDMQKEIEEYEDKTGIELHPQQKEAIKCAIENGVAIITGGPGTGKTTIIKCIINIMEKYEVSISLAAPTGRAAKRMTEATKREAKTIHRLLEMGYSEGEDNMTFLKDDSDPLKVGAVIIDEASMVDILLMNNLLKALVPGTRLIIVGDVDQLPSVGPGNVLRDLIESSYIPVVKLTEIFRQSEESLIVLNAHRINRGEYPYLNEKEKDFFFLSTPNQEDTVKLILDLVKNRIPGFKDGIDPQKYIQVLTPMRKGVCGVNNLNIRLQEILNPKSPDKDEKKIRDCILRSGDKVMQIKNNYNIKWDRIAGYGDDEGKGVFNGDLGYIEYIDNENNNISVIFDDERRVIYEAINFEELELAYAVTIHKSQGSEFPVIVMPAVWGPPMLMTRNLLYTGITRAKEMVVIAGSRKVLAGMVDNNRITKRFSGLKHRMEKLIDSGIFAAR</sequence>
<dbReference type="InterPro" id="IPR027417">
    <property type="entry name" value="P-loop_NTPase"/>
</dbReference>
<dbReference type="Gene3D" id="1.10.10.2220">
    <property type="match status" value="1"/>
</dbReference>
<keyword evidence="3 6" id="KW-0378">Hydrolase</keyword>
<dbReference type="Pfam" id="PF14490">
    <property type="entry name" value="HHH_RecD2"/>
    <property type="match status" value="1"/>
</dbReference>
<dbReference type="Pfam" id="PF13538">
    <property type="entry name" value="UvrD_C_2"/>
    <property type="match status" value="1"/>
</dbReference>
<protein>
    <recommendedName>
        <fullName evidence="3">ATP-dependent RecD2 DNA helicase</fullName>
        <ecNumber evidence="3">5.6.2.3</ecNumber>
    </recommendedName>
    <alternativeName>
        <fullName evidence="3">DNA 5'-3' helicase subunit RecD2</fullName>
    </alternativeName>
</protein>
<proteinExistence type="inferred from homology"/>
<dbReference type="Gene3D" id="1.10.150.20">
    <property type="entry name" value="5' to 3' exonuclease, C-terminal subdomain"/>
    <property type="match status" value="1"/>
</dbReference>
<dbReference type="SMART" id="SM00382">
    <property type="entry name" value="AAA"/>
    <property type="match status" value="1"/>
</dbReference>
<dbReference type="EC" id="5.6.2.3" evidence="3"/>
<comment type="caution">
    <text evidence="6">The sequence shown here is derived from an EMBL/GenBank/DDBJ whole genome shotgun (WGS) entry which is preliminary data.</text>
</comment>
<dbReference type="CDD" id="cd18809">
    <property type="entry name" value="SF1_C_RecD"/>
    <property type="match status" value="1"/>
</dbReference>
<dbReference type="InterPro" id="IPR027785">
    <property type="entry name" value="UvrD-like_helicase_C"/>
</dbReference>
<dbReference type="InterPro" id="IPR010994">
    <property type="entry name" value="RuvA_2-like"/>
</dbReference>
<dbReference type="InterPro" id="IPR003593">
    <property type="entry name" value="AAA+_ATPase"/>
</dbReference>
<dbReference type="SUPFAM" id="SSF47781">
    <property type="entry name" value="RuvA domain 2-like"/>
    <property type="match status" value="1"/>
</dbReference>
<comment type="similarity">
    <text evidence="3">Belongs to the RecD family. RecD2 subfamily.</text>
</comment>
<dbReference type="HAMAP" id="MF_01488">
    <property type="entry name" value="RecD2"/>
    <property type="match status" value="1"/>
</dbReference>
<keyword evidence="1 3" id="KW-0547">Nucleotide-binding</keyword>
<dbReference type="Proteomes" id="UP000050326">
    <property type="component" value="Unassembled WGS sequence"/>
</dbReference>
<dbReference type="SMART" id="SM00278">
    <property type="entry name" value="HhH1"/>
    <property type="match status" value="2"/>
</dbReference>
<dbReference type="InterPro" id="IPR006345">
    <property type="entry name" value="RecD2"/>
</dbReference>
<evidence type="ECO:0000259" key="5">
    <source>
        <dbReference type="SMART" id="SM00382"/>
    </source>
</evidence>
<evidence type="ECO:0000256" key="3">
    <source>
        <dbReference type="HAMAP-Rule" id="MF_01488"/>
    </source>
</evidence>
<name>A0A0P8YY90_9CLOT</name>
<dbReference type="GO" id="GO:0006310">
    <property type="term" value="P:DNA recombination"/>
    <property type="evidence" value="ECO:0007669"/>
    <property type="project" value="InterPro"/>
</dbReference>
<evidence type="ECO:0000256" key="1">
    <source>
        <dbReference type="ARBA" id="ARBA00022741"/>
    </source>
</evidence>
<dbReference type="GO" id="GO:0017116">
    <property type="term" value="F:single-stranded DNA helicase activity"/>
    <property type="evidence" value="ECO:0007669"/>
    <property type="project" value="TreeGrafter"/>
</dbReference>
<dbReference type="InterPro" id="IPR050534">
    <property type="entry name" value="Coronavir_polyprotein_1ab"/>
</dbReference>
<dbReference type="InterPro" id="IPR003583">
    <property type="entry name" value="Hlx-hairpin-Hlx_DNA-bd_motif"/>
</dbReference>
<dbReference type="GO" id="GO:0003677">
    <property type="term" value="F:DNA binding"/>
    <property type="evidence" value="ECO:0007669"/>
    <property type="project" value="UniProtKB-UniRule"/>
</dbReference>
<dbReference type="Pfam" id="PF18335">
    <property type="entry name" value="SH3_13"/>
    <property type="match status" value="1"/>
</dbReference>
<dbReference type="CDD" id="cd17933">
    <property type="entry name" value="DEXSc_RecD-like"/>
    <property type="match status" value="1"/>
</dbReference>
<organism evidence="6 7">
    <name type="scientific">Oxobacter pfennigii</name>
    <dbReference type="NCBI Taxonomy" id="36849"/>
    <lineage>
        <taxon>Bacteria</taxon>
        <taxon>Bacillati</taxon>
        <taxon>Bacillota</taxon>
        <taxon>Clostridia</taxon>
        <taxon>Eubacteriales</taxon>
        <taxon>Clostridiaceae</taxon>
        <taxon>Oxobacter</taxon>
    </lineage>
</organism>
<dbReference type="OrthoDB" id="9803432at2"/>
<comment type="catalytic activity">
    <reaction evidence="3">
        <text>ATP + H2O = ADP + phosphate + H(+)</text>
        <dbReference type="Rhea" id="RHEA:13065"/>
        <dbReference type="ChEBI" id="CHEBI:15377"/>
        <dbReference type="ChEBI" id="CHEBI:15378"/>
        <dbReference type="ChEBI" id="CHEBI:30616"/>
        <dbReference type="ChEBI" id="CHEBI:43474"/>
        <dbReference type="ChEBI" id="CHEBI:456216"/>
        <dbReference type="EC" id="5.6.2.3"/>
    </reaction>
</comment>
<keyword evidence="2 3" id="KW-0067">ATP-binding</keyword>
<feature type="domain" description="Helix-hairpin-helix DNA-binding motif class 1" evidence="4">
    <location>
        <begin position="116"/>
        <end position="135"/>
    </location>
</feature>
<keyword evidence="3 6" id="KW-0347">Helicase</keyword>
<evidence type="ECO:0000256" key="2">
    <source>
        <dbReference type="ARBA" id="ARBA00022840"/>
    </source>
</evidence>
<dbReference type="Gene3D" id="2.30.30.940">
    <property type="match status" value="1"/>
</dbReference>
<feature type="binding site" evidence="3">
    <location>
        <begin position="344"/>
        <end position="348"/>
    </location>
    <ligand>
        <name>ATP</name>
        <dbReference type="ChEBI" id="CHEBI:30616"/>
    </ligand>
</feature>
<keyword evidence="3" id="KW-0238">DNA-binding</keyword>
<dbReference type="GO" id="GO:0006281">
    <property type="term" value="P:DNA repair"/>
    <property type="evidence" value="ECO:0007669"/>
    <property type="project" value="InterPro"/>
</dbReference>
<gene>
    <name evidence="6" type="primary">recD2_2</name>
    <name evidence="3" type="synonym">recD2</name>
    <name evidence="6" type="ORF">OXPF_18130</name>
</gene>
<dbReference type="NCBIfam" id="TIGR01448">
    <property type="entry name" value="recD_rel"/>
    <property type="match status" value="1"/>
</dbReference>
<feature type="domain" description="AAA+ ATPase" evidence="5">
    <location>
        <begin position="333"/>
        <end position="452"/>
    </location>
</feature>
<dbReference type="GO" id="GO:0005524">
    <property type="term" value="F:ATP binding"/>
    <property type="evidence" value="ECO:0007669"/>
    <property type="project" value="UniProtKB-UniRule"/>
</dbReference>
<dbReference type="InterPro" id="IPR041451">
    <property type="entry name" value="RecD2_SH13"/>
</dbReference>
<keyword evidence="3" id="KW-0413">Isomerase</keyword>
<feature type="domain" description="Helix-hairpin-helix DNA-binding motif class 1" evidence="4">
    <location>
        <begin position="81"/>
        <end position="102"/>
    </location>
</feature>
<accession>A0A0P8YY90</accession>
<dbReference type="EMBL" id="LKET01000029">
    <property type="protein sequence ID" value="KPU44727.1"/>
    <property type="molecule type" value="Genomic_DNA"/>
</dbReference>
<keyword evidence="7" id="KW-1185">Reference proteome</keyword>
<evidence type="ECO:0000313" key="6">
    <source>
        <dbReference type="EMBL" id="KPU44727.1"/>
    </source>
</evidence>
<dbReference type="InterPro" id="IPR055446">
    <property type="entry name" value="RecD2_N_OB"/>
</dbReference>
<dbReference type="GO" id="GO:0009338">
    <property type="term" value="C:exodeoxyribonuclease V complex"/>
    <property type="evidence" value="ECO:0007669"/>
    <property type="project" value="TreeGrafter"/>
</dbReference>
<dbReference type="PANTHER" id="PTHR43788:SF6">
    <property type="entry name" value="DNA HELICASE B"/>
    <property type="match status" value="1"/>
</dbReference>
<dbReference type="Gene3D" id="3.40.50.300">
    <property type="entry name" value="P-loop containing nucleotide triphosphate hydrolases"/>
    <property type="match status" value="2"/>
</dbReference>
<dbReference type="GO" id="GO:0043139">
    <property type="term" value="F:5'-3' DNA helicase activity"/>
    <property type="evidence" value="ECO:0007669"/>
    <property type="project" value="UniProtKB-UniRule"/>
</dbReference>